<dbReference type="AlphaFoldDB" id="A0A401P8E7"/>
<evidence type="ECO:0000256" key="1">
    <source>
        <dbReference type="SAM" id="Phobius"/>
    </source>
</evidence>
<keyword evidence="3" id="KW-1185">Reference proteome</keyword>
<feature type="transmembrane region" description="Helical" evidence="1">
    <location>
        <begin position="68"/>
        <end position="96"/>
    </location>
</feature>
<evidence type="ECO:0008006" key="4">
    <source>
        <dbReference type="Google" id="ProtNLM"/>
    </source>
</evidence>
<keyword evidence="1" id="KW-1133">Transmembrane helix</keyword>
<keyword evidence="1" id="KW-0812">Transmembrane</keyword>
<organism evidence="2 3">
    <name type="scientific">Scyliorhinus torazame</name>
    <name type="common">Cloudy catshark</name>
    <name type="synonym">Catulus torazame</name>
    <dbReference type="NCBI Taxonomy" id="75743"/>
    <lineage>
        <taxon>Eukaryota</taxon>
        <taxon>Metazoa</taxon>
        <taxon>Chordata</taxon>
        <taxon>Craniata</taxon>
        <taxon>Vertebrata</taxon>
        <taxon>Chondrichthyes</taxon>
        <taxon>Elasmobranchii</taxon>
        <taxon>Galeomorphii</taxon>
        <taxon>Galeoidea</taxon>
        <taxon>Carcharhiniformes</taxon>
        <taxon>Scyliorhinidae</taxon>
        <taxon>Scyliorhinus</taxon>
    </lineage>
</organism>
<proteinExistence type="predicted"/>
<feature type="non-terminal residue" evidence="2">
    <location>
        <position position="1"/>
    </location>
</feature>
<sequence length="121" mass="13507">SGSVDVTSRCYFNPNVASELVTAERVRTEFAAGTSKTSLLGNVYMLRNDSLTVEAKEPVSASKIEIPYWGIILIVLGVLLVLLLLFLLGLLIAFCLKRKNHASYDVMQNPSGFYFLHQKFY</sequence>
<gene>
    <name evidence="2" type="ORF">scyTo_0013962</name>
</gene>
<name>A0A401P8E7_SCYTO</name>
<dbReference type="PANTHER" id="PTHR14672:SF1">
    <property type="entry name" value="MUCIN-16"/>
    <property type="match status" value="1"/>
</dbReference>
<dbReference type="Proteomes" id="UP000288216">
    <property type="component" value="Unassembled WGS sequence"/>
</dbReference>
<dbReference type="EMBL" id="BFAA01007336">
    <property type="protein sequence ID" value="GCB69374.1"/>
    <property type="molecule type" value="Genomic_DNA"/>
</dbReference>
<comment type="caution">
    <text evidence="2">The sequence shown here is derived from an EMBL/GenBank/DDBJ whole genome shotgun (WGS) entry which is preliminary data.</text>
</comment>
<dbReference type="PANTHER" id="PTHR14672">
    <property type="entry name" value="MUCIN-16"/>
    <property type="match status" value="1"/>
</dbReference>
<protein>
    <recommendedName>
        <fullName evidence="4">SEA domain-containing protein</fullName>
    </recommendedName>
</protein>
<reference evidence="2 3" key="1">
    <citation type="journal article" date="2018" name="Nat. Ecol. Evol.">
        <title>Shark genomes provide insights into elasmobranch evolution and the origin of vertebrates.</title>
        <authorList>
            <person name="Hara Y"/>
            <person name="Yamaguchi K"/>
            <person name="Onimaru K"/>
            <person name="Kadota M"/>
            <person name="Koyanagi M"/>
            <person name="Keeley SD"/>
            <person name="Tatsumi K"/>
            <person name="Tanaka K"/>
            <person name="Motone F"/>
            <person name="Kageyama Y"/>
            <person name="Nozu R"/>
            <person name="Adachi N"/>
            <person name="Nishimura O"/>
            <person name="Nakagawa R"/>
            <person name="Tanegashima C"/>
            <person name="Kiyatake I"/>
            <person name="Matsumoto R"/>
            <person name="Murakumo K"/>
            <person name="Nishida K"/>
            <person name="Terakita A"/>
            <person name="Kuratani S"/>
            <person name="Sato K"/>
            <person name="Hyodo S Kuraku.S."/>
        </authorList>
    </citation>
    <scope>NUCLEOTIDE SEQUENCE [LARGE SCALE GENOMIC DNA]</scope>
</reference>
<keyword evidence="1" id="KW-0472">Membrane</keyword>
<dbReference type="InterPro" id="IPR028850">
    <property type="entry name" value="MUC16"/>
</dbReference>
<accession>A0A401P8E7</accession>
<evidence type="ECO:0000313" key="3">
    <source>
        <dbReference type="Proteomes" id="UP000288216"/>
    </source>
</evidence>
<evidence type="ECO:0000313" key="2">
    <source>
        <dbReference type="EMBL" id="GCB69374.1"/>
    </source>
</evidence>
<dbReference type="STRING" id="75743.A0A401P8E7"/>